<feature type="signal peptide" evidence="9">
    <location>
        <begin position="1"/>
        <end position="17"/>
    </location>
</feature>
<dbReference type="InterPro" id="IPR050546">
    <property type="entry name" value="Glycosyl_Hydrlase_16"/>
</dbReference>
<evidence type="ECO:0000256" key="3">
    <source>
        <dbReference type="ARBA" id="ARBA00022525"/>
    </source>
</evidence>
<dbReference type="Proteomes" id="UP000691718">
    <property type="component" value="Unassembled WGS sequence"/>
</dbReference>
<keyword evidence="6" id="KW-0391">Immunity</keyword>
<dbReference type="GO" id="GO:0005576">
    <property type="term" value="C:extracellular region"/>
    <property type="evidence" value="ECO:0007669"/>
    <property type="project" value="UniProtKB-SubCell"/>
</dbReference>
<dbReference type="GO" id="GO:0030246">
    <property type="term" value="F:carbohydrate binding"/>
    <property type="evidence" value="ECO:0007669"/>
    <property type="project" value="InterPro"/>
</dbReference>
<dbReference type="InterPro" id="IPR000757">
    <property type="entry name" value="Beta-glucanase-like"/>
</dbReference>
<feature type="compositionally biased region" description="Polar residues" evidence="8">
    <location>
        <begin position="133"/>
        <end position="143"/>
    </location>
</feature>
<dbReference type="AlphaFoldDB" id="A0A8S3W8T8"/>
<feature type="region of interest" description="Disordered" evidence="8">
    <location>
        <begin position="120"/>
        <end position="149"/>
    </location>
</feature>
<evidence type="ECO:0000313" key="12">
    <source>
        <dbReference type="EMBL" id="CAG4946607.1"/>
    </source>
</evidence>
<evidence type="ECO:0000256" key="6">
    <source>
        <dbReference type="ARBA" id="ARBA00022859"/>
    </source>
</evidence>
<feature type="domain" description="CBM39" evidence="11">
    <location>
        <begin position="16"/>
        <end position="115"/>
    </location>
</feature>
<keyword evidence="3" id="KW-0964">Secreted</keyword>
<sequence length="411" mass="46989">MIIIFFIYCDILILAYTVPPAKLEAIYPQGLRVSIPDDGFTLFAFRGNLNEEMDGLEAGQWARDITKVKNGRWTFKDKNAKLKIGDKIYFWTYVIKNGLGYRHDNGEWTVTEFVNEDGSPAITDGQETPPPSVTTEQYTTKPGPTSGPVPTCMQSQTAVLGRNSICKGELIFSEEFDKTNIRELSNWNLEVKFPQEPMHWFDWNEGMQSSGIRVEVRAKLPSGSWLLPEIALEPLVTVFGNIYYESGLIRIAFAKGNDIYAKKLYGGPVLSDSEPYRTYLMKEKIGMENWHRDFHNYSLVWKPDGIQLHVDGELYGTIDPGVGFYSSAMQQGVQHSSLWVKGSVMAPLDKMFYMTLGLRVGGIHDFADVHEKPWRNKNNKAMVNFWNAKDTWFPTWYDADMKIDYVRIYAL</sequence>
<evidence type="ECO:0000256" key="7">
    <source>
        <dbReference type="ARBA" id="ARBA00023180"/>
    </source>
</evidence>
<evidence type="ECO:0000256" key="5">
    <source>
        <dbReference type="ARBA" id="ARBA00022729"/>
    </source>
</evidence>
<keyword evidence="7" id="KW-0325">Glycoprotein</keyword>
<keyword evidence="13" id="KW-1185">Reference proteome</keyword>
<evidence type="ECO:0000256" key="2">
    <source>
        <dbReference type="ARBA" id="ARBA00008781"/>
    </source>
</evidence>
<evidence type="ECO:0000256" key="4">
    <source>
        <dbReference type="ARBA" id="ARBA00022588"/>
    </source>
</evidence>
<dbReference type="GO" id="GO:0045088">
    <property type="term" value="P:regulation of innate immune response"/>
    <property type="evidence" value="ECO:0007669"/>
    <property type="project" value="UniProtKB-ARBA"/>
</dbReference>
<keyword evidence="5 9" id="KW-0732">Signal</keyword>
<dbReference type="OrthoDB" id="4781at2759"/>
<feature type="domain" description="GH16" evidence="10">
    <location>
        <begin position="123"/>
        <end position="411"/>
    </location>
</feature>
<reference evidence="12" key="1">
    <citation type="submission" date="2021-04" db="EMBL/GenBank/DDBJ databases">
        <authorList>
            <person name="Tunstrom K."/>
        </authorList>
    </citation>
    <scope>NUCLEOTIDE SEQUENCE</scope>
</reference>
<evidence type="ECO:0000259" key="11">
    <source>
        <dbReference type="PROSITE" id="PS51969"/>
    </source>
</evidence>
<comment type="caution">
    <text evidence="12">The sequence shown here is derived from an EMBL/GenBank/DDBJ whole genome shotgun (WGS) entry which is preliminary data.</text>
</comment>
<gene>
    <name evidence="12" type="ORF">PAPOLLO_LOCUS3384</name>
</gene>
<dbReference type="GO" id="GO:0004553">
    <property type="term" value="F:hydrolase activity, hydrolyzing O-glycosyl compounds"/>
    <property type="evidence" value="ECO:0007669"/>
    <property type="project" value="InterPro"/>
</dbReference>
<dbReference type="PANTHER" id="PTHR10963:SF60">
    <property type="entry name" value="GRAM-NEGATIVE BACTERIA-BINDING PROTEIN 1-RELATED"/>
    <property type="match status" value="1"/>
</dbReference>
<dbReference type="PROSITE" id="PS51762">
    <property type="entry name" value="GH16_2"/>
    <property type="match status" value="1"/>
</dbReference>
<name>A0A8S3W8T8_PARAO</name>
<dbReference type="InterPro" id="IPR031756">
    <property type="entry name" value="BGBP_N"/>
</dbReference>
<dbReference type="Pfam" id="PF00722">
    <property type="entry name" value="Glyco_hydro_16"/>
    <property type="match status" value="1"/>
</dbReference>
<dbReference type="GO" id="GO:0045087">
    <property type="term" value="P:innate immune response"/>
    <property type="evidence" value="ECO:0007669"/>
    <property type="project" value="UniProtKB-KW"/>
</dbReference>
<protein>
    <submittedName>
        <fullName evidence="12">(apollo) hypothetical protein</fullName>
    </submittedName>
</protein>
<evidence type="ECO:0000259" key="10">
    <source>
        <dbReference type="PROSITE" id="PS51762"/>
    </source>
</evidence>
<dbReference type="PROSITE" id="PS51969">
    <property type="entry name" value="CBM39"/>
    <property type="match status" value="1"/>
</dbReference>
<evidence type="ECO:0000256" key="1">
    <source>
        <dbReference type="ARBA" id="ARBA00004613"/>
    </source>
</evidence>
<dbReference type="PANTHER" id="PTHR10963">
    <property type="entry name" value="GLYCOSYL HYDROLASE-RELATED"/>
    <property type="match status" value="1"/>
</dbReference>
<evidence type="ECO:0000313" key="13">
    <source>
        <dbReference type="Proteomes" id="UP000691718"/>
    </source>
</evidence>
<feature type="chain" id="PRO_5035930086" evidence="9">
    <location>
        <begin position="18"/>
        <end position="411"/>
    </location>
</feature>
<keyword evidence="4" id="KW-0399">Innate immunity</keyword>
<proteinExistence type="inferred from homology"/>
<dbReference type="GO" id="GO:0005975">
    <property type="term" value="P:carbohydrate metabolic process"/>
    <property type="evidence" value="ECO:0007669"/>
    <property type="project" value="InterPro"/>
</dbReference>
<organism evidence="12 13">
    <name type="scientific">Parnassius apollo</name>
    <name type="common">Apollo butterfly</name>
    <name type="synonym">Papilio apollo</name>
    <dbReference type="NCBI Taxonomy" id="110799"/>
    <lineage>
        <taxon>Eukaryota</taxon>
        <taxon>Metazoa</taxon>
        <taxon>Ecdysozoa</taxon>
        <taxon>Arthropoda</taxon>
        <taxon>Hexapoda</taxon>
        <taxon>Insecta</taxon>
        <taxon>Pterygota</taxon>
        <taxon>Neoptera</taxon>
        <taxon>Endopterygota</taxon>
        <taxon>Lepidoptera</taxon>
        <taxon>Glossata</taxon>
        <taxon>Ditrysia</taxon>
        <taxon>Papilionoidea</taxon>
        <taxon>Papilionidae</taxon>
        <taxon>Parnassiinae</taxon>
        <taxon>Parnassini</taxon>
        <taxon>Parnassius</taxon>
        <taxon>Parnassius</taxon>
    </lineage>
</organism>
<dbReference type="FunFam" id="2.60.40.2140:FF:000001">
    <property type="entry name" value="Beta-1,3-glucan-binding protein"/>
    <property type="match status" value="1"/>
</dbReference>
<dbReference type="Pfam" id="PF15886">
    <property type="entry name" value="CBM39"/>
    <property type="match status" value="1"/>
</dbReference>
<accession>A0A8S3W8T8</accession>
<comment type="similarity">
    <text evidence="2">Belongs to the insect beta-1,3-glucan binding protein family.</text>
</comment>
<comment type="subcellular location">
    <subcellularLocation>
        <location evidence="1">Secreted</location>
    </subcellularLocation>
</comment>
<evidence type="ECO:0000256" key="9">
    <source>
        <dbReference type="SAM" id="SignalP"/>
    </source>
</evidence>
<evidence type="ECO:0000256" key="8">
    <source>
        <dbReference type="SAM" id="MobiDB-lite"/>
    </source>
</evidence>
<dbReference type="EMBL" id="CAJQZP010000212">
    <property type="protein sequence ID" value="CAG4946607.1"/>
    <property type="molecule type" value="Genomic_DNA"/>
</dbReference>